<keyword evidence="14 20" id="KW-0472">Membrane</keyword>
<dbReference type="CDD" id="cd07302">
    <property type="entry name" value="CHD"/>
    <property type="match status" value="1"/>
</dbReference>
<dbReference type="PROSITE" id="PS50125">
    <property type="entry name" value="GUANYLATE_CYCLASE_2"/>
    <property type="match status" value="1"/>
</dbReference>
<evidence type="ECO:0000256" key="14">
    <source>
        <dbReference type="ARBA" id="ARBA00023136"/>
    </source>
</evidence>
<keyword evidence="17 22" id="KW-0456">Lyase</keyword>
<dbReference type="GO" id="GO:0035556">
    <property type="term" value="P:intracellular signal transduction"/>
    <property type="evidence" value="ECO:0007669"/>
    <property type="project" value="InterPro"/>
</dbReference>
<evidence type="ECO:0000256" key="11">
    <source>
        <dbReference type="ARBA" id="ARBA00022842"/>
    </source>
</evidence>
<protein>
    <recommendedName>
        <fullName evidence="6">adenylate cyclase</fullName>
        <ecNumber evidence="6">4.6.1.1</ecNumber>
    </recommendedName>
    <alternativeName>
        <fullName evidence="18">ATP pyrophosphate-lyase</fullName>
    </alternativeName>
    <alternativeName>
        <fullName evidence="19">Adenylyl cyclase</fullName>
    </alternativeName>
</protein>
<keyword evidence="9" id="KW-0547">Nucleotide-binding</keyword>
<comment type="similarity">
    <text evidence="5">Belongs to the adenylyl cyclase class-3 family.</text>
</comment>
<comment type="function">
    <text evidence="3">Could act as a receptor for an unknown ligand.</text>
</comment>
<sequence>MRISVYVLYIGACLLAIGAAILSGVILLNTFAGQQQQSEDAQYTTGRGQVQAIQGVIANQMSRMVASVDDRSRQLLMTLKELPDDALEPQNAVASLNHSIFTTWVPSIMANDTVLGNGLTIMYVNESNGQLYDRTFSVYRELLKSDQWNYLYGYTFPDELSHVFFINWLDYSTPRLGKDVYQVNFTTVKAPVYQKDNFFNHVMPWGSTDGNTFWYFTYMRSFYTHGVWLNMQCWDVTVNWLSLMQSGLTAGASVASYDSQGYVVTATNKDELRRLAQCIETGDVGSSCISEGGCNCLTTFAKFHPIAELRDLYLALHTPLWDDLDAPPIPLQQQDIQLSGQRYMAIVATLFAKSGFRVTVVWYQPWVLTDTSAVGVTALICVLTMLSTFLLTLLGIFGVLRPLMALGSAMRVVAHTLRKGDAEREAVLQPRRPNIFREVDTIGQDFETIVVDFLGFSSTNARDNKHAPKDPNKPFVVIFTDIQSSTGLWGRDPAQMSRCVQVHHEIIRTLIKDHHLYEVKTAGDSFMITTASPPDALRFALDLQQALYDYDWDWDECDDFYRETTLALWPAALGAKYADMWNGLRVRVGIHFGLGDVVYDEVSKGYDYYGNVVNTAARIEALAHGGQIVVTESLLAALPTPLDPRVSRTVSLGTVPLRGVTAPPALVEVQMASLATRTFPPLRVEHANEAAKQECINVPDLLSDKAGSDGLLTGRLGFQTPSLQSDSLVQVAEDLAKTHAMVRRGYFSAEAVTQHLLVLYRIVEDLLTPLAPSQFATVTKALARGWGVAPPKSKAEFGPVGLRLMQRMSETTTVLKNLAAPHHRAQSAGPDARLLDMEATA</sequence>
<dbReference type="EC" id="4.6.1.1" evidence="6"/>
<feature type="transmembrane region" description="Helical" evidence="20">
    <location>
        <begin position="375"/>
        <end position="400"/>
    </location>
</feature>
<evidence type="ECO:0000256" key="8">
    <source>
        <dbReference type="ARBA" id="ARBA00022723"/>
    </source>
</evidence>
<organism evidence="22">
    <name type="scientific">Euglena gracilis</name>
    <dbReference type="NCBI Taxonomy" id="3039"/>
    <lineage>
        <taxon>Eukaryota</taxon>
        <taxon>Discoba</taxon>
        <taxon>Euglenozoa</taxon>
        <taxon>Euglenida</taxon>
        <taxon>Spirocuta</taxon>
        <taxon>Euglenophyceae</taxon>
        <taxon>Euglenales</taxon>
        <taxon>Euglenaceae</taxon>
        <taxon>Euglena</taxon>
    </lineage>
</organism>
<evidence type="ECO:0000256" key="5">
    <source>
        <dbReference type="ARBA" id="ARBA00005381"/>
    </source>
</evidence>
<dbReference type="InterPro" id="IPR050697">
    <property type="entry name" value="Adenylyl/Guanylyl_Cyclase_3/4"/>
</dbReference>
<dbReference type="Pfam" id="PF00211">
    <property type="entry name" value="Guanylate_cyc"/>
    <property type="match status" value="1"/>
</dbReference>
<evidence type="ECO:0000256" key="2">
    <source>
        <dbReference type="ARBA" id="ARBA00001946"/>
    </source>
</evidence>
<evidence type="ECO:0000256" key="17">
    <source>
        <dbReference type="ARBA" id="ARBA00023239"/>
    </source>
</evidence>
<evidence type="ECO:0000256" key="10">
    <source>
        <dbReference type="ARBA" id="ARBA00022840"/>
    </source>
</evidence>
<proteinExistence type="evidence at transcript level"/>
<evidence type="ECO:0000256" key="19">
    <source>
        <dbReference type="ARBA" id="ARBA00032637"/>
    </source>
</evidence>
<dbReference type="PANTHER" id="PTHR43081:SF1">
    <property type="entry name" value="ADENYLATE CYCLASE, TERMINAL-DIFFERENTIATION SPECIFIC"/>
    <property type="match status" value="1"/>
</dbReference>
<comment type="subcellular location">
    <subcellularLocation>
        <location evidence="4">Membrane</location>
        <topology evidence="4">Multi-pass membrane protein</topology>
    </subcellularLocation>
</comment>
<dbReference type="GO" id="GO:0005524">
    <property type="term" value="F:ATP binding"/>
    <property type="evidence" value="ECO:0007669"/>
    <property type="project" value="UniProtKB-KW"/>
</dbReference>
<reference evidence="22" key="1">
    <citation type="journal article" date="2004" name="Photochem. Photobiol. Sci.">
        <title>The origin of photoactivated adenylyl cyclase (PAC), the Euglena blue-light receptor: phylogenetic analysis of orthologues of PAC subunits from several euglenoids and trypanosome-type adenylyl cyclases from Euglena gracilis.</title>
        <authorList>
            <person name="Koumura Y."/>
            <person name="Suzuki T."/>
            <person name="Yoshikawa S."/>
            <person name="Watanabe M."/>
            <person name="Iseki M."/>
        </authorList>
    </citation>
    <scope>NUCLEOTIDE SEQUENCE</scope>
    <source>
        <strain evidence="22">Z</strain>
    </source>
</reference>
<dbReference type="InterPro" id="IPR029787">
    <property type="entry name" value="Nucleotide_cyclase"/>
</dbReference>
<keyword evidence="16" id="KW-0325">Glycoprotein</keyword>
<dbReference type="InterPro" id="IPR001054">
    <property type="entry name" value="A/G_cyclase"/>
</dbReference>
<evidence type="ECO:0000256" key="13">
    <source>
        <dbReference type="ARBA" id="ARBA00022998"/>
    </source>
</evidence>
<evidence type="ECO:0000256" key="1">
    <source>
        <dbReference type="ARBA" id="ARBA00001593"/>
    </source>
</evidence>
<dbReference type="Gene3D" id="3.30.70.1230">
    <property type="entry name" value="Nucleotide cyclase"/>
    <property type="match status" value="1"/>
</dbReference>
<evidence type="ECO:0000256" key="4">
    <source>
        <dbReference type="ARBA" id="ARBA00004141"/>
    </source>
</evidence>
<comment type="cofactor">
    <cofactor evidence="2">
        <name>Mg(2+)</name>
        <dbReference type="ChEBI" id="CHEBI:18420"/>
    </cofactor>
</comment>
<dbReference type="FunFam" id="3.30.70.1230:FF:000022">
    <property type="entry name" value="Receptor-type adenylate cyclase GRESAG 4, putative"/>
    <property type="match status" value="1"/>
</dbReference>
<dbReference type="AlphaFoldDB" id="Q6L877"/>
<dbReference type="PANTHER" id="PTHR43081">
    <property type="entry name" value="ADENYLATE CYCLASE, TERMINAL-DIFFERENTIATION SPECIFIC-RELATED"/>
    <property type="match status" value="1"/>
</dbReference>
<evidence type="ECO:0000313" key="22">
    <source>
        <dbReference type="EMBL" id="BAD20741.1"/>
    </source>
</evidence>
<evidence type="ECO:0000256" key="7">
    <source>
        <dbReference type="ARBA" id="ARBA00022692"/>
    </source>
</evidence>
<dbReference type="EMBL" id="AB126956">
    <property type="protein sequence ID" value="BAD20741.1"/>
    <property type="molecule type" value="mRNA"/>
</dbReference>
<evidence type="ECO:0000256" key="15">
    <source>
        <dbReference type="ARBA" id="ARBA00023170"/>
    </source>
</evidence>
<dbReference type="SMART" id="SM00044">
    <property type="entry name" value="CYCc"/>
    <property type="match status" value="1"/>
</dbReference>
<evidence type="ECO:0000256" key="3">
    <source>
        <dbReference type="ARBA" id="ARBA00002708"/>
    </source>
</evidence>
<keyword evidence="12 20" id="KW-1133">Transmembrane helix</keyword>
<name>Q6L877_EUGGR</name>
<dbReference type="GO" id="GO:0006171">
    <property type="term" value="P:cAMP biosynthetic process"/>
    <property type="evidence" value="ECO:0007669"/>
    <property type="project" value="UniProtKB-KW"/>
</dbReference>
<feature type="transmembrane region" description="Helical" evidence="20">
    <location>
        <begin position="6"/>
        <end position="28"/>
    </location>
</feature>
<evidence type="ECO:0000256" key="6">
    <source>
        <dbReference type="ARBA" id="ARBA00012201"/>
    </source>
</evidence>
<evidence type="ECO:0000256" key="18">
    <source>
        <dbReference type="ARBA" id="ARBA00032597"/>
    </source>
</evidence>
<feature type="domain" description="Guanylate cyclase" evidence="21">
    <location>
        <begin position="476"/>
        <end position="620"/>
    </location>
</feature>
<dbReference type="GO" id="GO:0046872">
    <property type="term" value="F:metal ion binding"/>
    <property type="evidence" value="ECO:0007669"/>
    <property type="project" value="UniProtKB-KW"/>
</dbReference>
<accession>Q6L877</accession>
<keyword evidence="11" id="KW-0460">Magnesium</keyword>
<keyword evidence="8" id="KW-0479">Metal-binding</keyword>
<dbReference type="GO" id="GO:0004016">
    <property type="term" value="F:adenylate cyclase activity"/>
    <property type="evidence" value="ECO:0007669"/>
    <property type="project" value="UniProtKB-EC"/>
</dbReference>
<evidence type="ECO:0000256" key="20">
    <source>
        <dbReference type="SAM" id="Phobius"/>
    </source>
</evidence>
<keyword evidence="15" id="KW-0675">Receptor</keyword>
<dbReference type="GO" id="GO:0016020">
    <property type="term" value="C:membrane"/>
    <property type="evidence" value="ECO:0007669"/>
    <property type="project" value="UniProtKB-SubCell"/>
</dbReference>
<evidence type="ECO:0000256" key="9">
    <source>
        <dbReference type="ARBA" id="ARBA00022741"/>
    </source>
</evidence>
<evidence type="ECO:0000256" key="12">
    <source>
        <dbReference type="ARBA" id="ARBA00022989"/>
    </source>
</evidence>
<evidence type="ECO:0000256" key="16">
    <source>
        <dbReference type="ARBA" id="ARBA00023180"/>
    </source>
</evidence>
<keyword evidence="13" id="KW-0115">cAMP biosynthesis</keyword>
<comment type="catalytic activity">
    <reaction evidence="1">
        <text>ATP = 3',5'-cyclic AMP + diphosphate</text>
        <dbReference type="Rhea" id="RHEA:15389"/>
        <dbReference type="ChEBI" id="CHEBI:30616"/>
        <dbReference type="ChEBI" id="CHEBI:33019"/>
        <dbReference type="ChEBI" id="CHEBI:58165"/>
        <dbReference type="EC" id="4.6.1.1"/>
    </reaction>
</comment>
<keyword evidence="7 20" id="KW-0812">Transmembrane</keyword>
<dbReference type="SUPFAM" id="SSF55073">
    <property type="entry name" value="Nucleotide cyclase"/>
    <property type="match status" value="1"/>
</dbReference>
<evidence type="ECO:0000259" key="21">
    <source>
        <dbReference type="PROSITE" id="PS50125"/>
    </source>
</evidence>
<keyword evidence="10" id="KW-0067">ATP-binding</keyword>